<dbReference type="RefSeq" id="WP_145749751.1">
    <property type="nucleotide sequence ID" value="NZ_VITN01000004.1"/>
</dbReference>
<dbReference type="AlphaFoldDB" id="A0A560FKJ7"/>
<dbReference type="EMBL" id="VITN01000004">
    <property type="protein sequence ID" value="TWB22133.1"/>
    <property type="molecule type" value="Genomic_DNA"/>
</dbReference>
<dbReference type="OrthoDB" id="977800at2"/>
<evidence type="ECO:0000313" key="1">
    <source>
        <dbReference type="EMBL" id="TWB22133.1"/>
    </source>
</evidence>
<accession>A0A560FKJ7</accession>
<protein>
    <submittedName>
        <fullName evidence="1">Uncharacterized protein</fullName>
    </submittedName>
</protein>
<evidence type="ECO:0000313" key="2">
    <source>
        <dbReference type="Proteomes" id="UP000319859"/>
    </source>
</evidence>
<comment type="caution">
    <text evidence="1">The sequence shown here is derived from an EMBL/GenBank/DDBJ whole genome shotgun (WGS) entry which is preliminary data.</text>
</comment>
<dbReference type="Proteomes" id="UP000319859">
    <property type="component" value="Unassembled WGS sequence"/>
</dbReference>
<gene>
    <name evidence="1" type="ORF">FBZ89_104383</name>
</gene>
<sequence length="287" mass="31431">MAALSMLMDSITDQGTFTGLGAGWVETGGFSVRNLVTDDVQAMARNTAVGPLPFAFTIDLGRPRAIGEVAFVNHNASKTAFFSLVISNSPDFATQVYESVGNKFWQQTELWGSRPFGEFPFDGIDLEAFPTMPIAFLNLGQLYVGRYIKVTVFENDTTAGGWQCGRFLAGVPFTPPINMSAGSSVTVVDPSSRSRTRGGRRIVSRRPRYRQFKIVLANQSKAAAMTTYHDFMVRRGVAGDMLVIWDPDDAAPVRNRLTLYCALTDTAEMAANENGTWGLTLQVEELV</sequence>
<reference evidence="1 2" key="1">
    <citation type="submission" date="2019-06" db="EMBL/GenBank/DDBJ databases">
        <title>Genomic Encyclopedia of Type Strains, Phase IV (KMG-V): Genome sequencing to study the core and pangenomes of soil and plant-associated prokaryotes.</title>
        <authorList>
            <person name="Whitman W."/>
        </authorList>
    </citation>
    <scope>NUCLEOTIDE SEQUENCE [LARGE SCALE GENOMIC DNA]</scope>
    <source>
        <strain evidence="1 2">BR 11880</strain>
    </source>
</reference>
<name>A0A560FKJ7_9PROT</name>
<organism evidence="1 2">
    <name type="scientific">Nitrospirillum amazonense</name>
    <dbReference type="NCBI Taxonomy" id="28077"/>
    <lineage>
        <taxon>Bacteria</taxon>
        <taxon>Pseudomonadati</taxon>
        <taxon>Pseudomonadota</taxon>
        <taxon>Alphaproteobacteria</taxon>
        <taxon>Rhodospirillales</taxon>
        <taxon>Azospirillaceae</taxon>
        <taxon>Nitrospirillum</taxon>
    </lineage>
</organism>
<proteinExistence type="predicted"/>